<reference evidence="2 3" key="1">
    <citation type="journal article" date="2020" name="Genome Biol. Evol.">
        <title>Comparative genomics of strictly vertically transmitted, feminizing microsporidia endosymbionts of amphipod crustaceans.</title>
        <authorList>
            <person name="Cormier A."/>
            <person name="Chebbi M.A."/>
            <person name="Giraud I."/>
            <person name="Wattier R."/>
            <person name="Teixeira M."/>
            <person name="Gilbert C."/>
            <person name="Rigaud T."/>
            <person name="Cordaux R."/>
        </authorList>
    </citation>
    <scope>NUCLEOTIDE SEQUENCE [LARGE SCALE GENOMIC DNA]</scope>
    <source>
        <strain evidence="2 3">Ou3-Ou53</strain>
    </source>
</reference>
<dbReference type="SMART" id="SM00671">
    <property type="entry name" value="SEL1"/>
    <property type="match status" value="4"/>
</dbReference>
<comment type="caution">
    <text evidence="2">The sequence shown here is derived from an EMBL/GenBank/DDBJ whole genome shotgun (WGS) entry which is preliminary data.</text>
</comment>
<sequence>MNMYRYKQEKKLFRLYSEHLNSNNIKKLLEFLGIYIQTYEDENSLMKCSIMSYNPLKEVENDFYEISSHYTTIIAEIDAYIIFSKKLPKNRKFMAKLIAYLGVAYENGLLGLSRNKLQAFKHYRQSAQLNCPYGTFRLAQCYEKGNGVQKNIKQALYFYRCAAKLGSAEALHTFGTILLQNNFAGEFNEEMGYVYLRIAFRKATKEYPYACFDYSRYVEHSISLGYGFFDIYFCFKSYLKGAMLECPNCQYKIGEIYEKGLMGEEHSLTDALKWYKKAAMNGQPDAQLKIADFLLTKNEFYPEDFELAYNYALKSAISENCRAAKYISLLFEKGIGISRNQNLSEWWNRIYHVYCKDQNVSPNQKYIVFEKLVNRRRPTEDIKVQPILTSNALKAL</sequence>
<keyword evidence="3" id="KW-1185">Reference proteome</keyword>
<keyword evidence="1" id="KW-0677">Repeat</keyword>
<dbReference type="SUPFAM" id="SSF81901">
    <property type="entry name" value="HCP-like"/>
    <property type="match status" value="2"/>
</dbReference>
<dbReference type="Pfam" id="PF08238">
    <property type="entry name" value="Sel1"/>
    <property type="match status" value="5"/>
</dbReference>
<proteinExistence type="predicted"/>
<dbReference type="InterPro" id="IPR006597">
    <property type="entry name" value="Sel1-like"/>
</dbReference>
<dbReference type="InterPro" id="IPR011990">
    <property type="entry name" value="TPR-like_helical_dom_sf"/>
</dbReference>
<evidence type="ECO:0000313" key="2">
    <source>
        <dbReference type="EMBL" id="KAF9764413.1"/>
    </source>
</evidence>
<dbReference type="EMBL" id="SBJO01000024">
    <property type="protein sequence ID" value="KAF9764413.1"/>
    <property type="molecule type" value="Genomic_DNA"/>
</dbReference>
<dbReference type="PANTHER" id="PTHR46430">
    <property type="entry name" value="PROTEIN SKT5-RELATED"/>
    <property type="match status" value="1"/>
</dbReference>
<dbReference type="PANTHER" id="PTHR46430:SF3">
    <property type="entry name" value="ACTIVATOR OF C KINASE PROTEIN 1"/>
    <property type="match status" value="1"/>
</dbReference>
<evidence type="ECO:0000313" key="3">
    <source>
        <dbReference type="Proteomes" id="UP000740883"/>
    </source>
</evidence>
<dbReference type="Proteomes" id="UP000740883">
    <property type="component" value="Unassembled WGS sequence"/>
</dbReference>
<dbReference type="Gene3D" id="1.25.40.10">
    <property type="entry name" value="Tetratricopeptide repeat domain"/>
    <property type="match status" value="2"/>
</dbReference>
<gene>
    <name evidence="2" type="primary">chr3_1</name>
    <name evidence="2" type="ORF">NGRA_0595</name>
</gene>
<name>A0A9P6L009_9MICR</name>
<accession>A0A9P6L009</accession>
<dbReference type="OrthoDB" id="272077at2759"/>
<protein>
    <submittedName>
        <fullName evidence="2">Chitin synthase regulatory factor 3</fullName>
    </submittedName>
</protein>
<organism evidence="2 3">
    <name type="scientific">Nosema granulosis</name>
    <dbReference type="NCBI Taxonomy" id="83296"/>
    <lineage>
        <taxon>Eukaryota</taxon>
        <taxon>Fungi</taxon>
        <taxon>Fungi incertae sedis</taxon>
        <taxon>Microsporidia</taxon>
        <taxon>Nosematidae</taxon>
        <taxon>Nosema</taxon>
    </lineage>
</organism>
<dbReference type="AlphaFoldDB" id="A0A9P6L009"/>
<dbReference type="InterPro" id="IPR051726">
    <property type="entry name" value="Chitin_Synth_Reg"/>
</dbReference>
<evidence type="ECO:0000256" key="1">
    <source>
        <dbReference type="ARBA" id="ARBA00022737"/>
    </source>
</evidence>